<keyword evidence="2" id="KW-1185">Reference proteome</keyword>
<dbReference type="KEGG" id="mor:MOC_3442"/>
<name>A0A089NUX3_9HYPH</name>
<dbReference type="HOGENOM" id="CLU_3272689_0_0_5"/>
<proteinExistence type="predicted"/>
<evidence type="ECO:0000313" key="1">
    <source>
        <dbReference type="EMBL" id="AIQ91197.1"/>
    </source>
</evidence>
<reference evidence="1 2" key="1">
    <citation type="journal article" date="2014" name="PLoS ONE">
        <title>Genome Information of Methylobacterium oryzae, a Plant-Probiotic Methylotroph in the Phyllosphere.</title>
        <authorList>
            <person name="Kwak M.J."/>
            <person name="Jeong H."/>
            <person name="Madhaiyan M."/>
            <person name="Lee Y."/>
            <person name="Sa T.M."/>
            <person name="Oh T.K."/>
            <person name="Kim J.F."/>
        </authorList>
    </citation>
    <scope>NUCLEOTIDE SEQUENCE [LARGE SCALE GENOMIC DNA]</scope>
    <source>
        <strain evidence="1 2">CBMB20</strain>
    </source>
</reference>
<dbReference type="AlphaFoldDB" id="A0A089NUX3"/>
<gene>
    <name evidence="1" type="ORF">MOC_3442</name>
</gene>
<accession>A0A089NUX3</accession>
<protein>
    <submittedName>
        <fullName evidence="1">Protein of unassigned function</fullName>
    </submittedName>
</protein>
<dbReference type="Proteomes" id="UP000029492">
    <property type="component" value="Chromosome"/>
</dbReference>
<dbReference type="STRING" id="693986.MOC_3442"/>
<dbReference type="EMBL" id="CP003811">
    <property type="protein sequence ID" value="AIQ91197.1"/>
    <property type="molecule type" value="Genomic_DNA"/>
</dbReference>
<organism evidence="1 2">
    <name type="scientific">Methylobacterium oryzae CBMB20</name>
    <dbReference type="NCBI Taxonomy" id="693986"/>
    <lineage>
        <taxon>Bacteria</taxon>
        <taxon>Pseudomonadati</taxon>
        <taxon>Pseudomonadota</taxon>
        <taxon>Alphaproteobacteria</taxon>
        <taxon>Hyphomicrobiales</taxon>
        <taxon>Methylobacteriaceae</taxon>
        <taxon>Methylobacterium</taxon>
    </lineage>
</organism>
<sequence>MRRKAAQIRVPGAELFRDAAPICAVRPDGLNRRGGRLVAEV</sequence>
<evidence type="ECO:0000313" key="2">
    <source>
        <dbReference type="Proteomes" id="UP000029492"/>
    </source>
</evidence>